<proteinExistence type="predicted"/>
<accession>A0A365KLM1</accession>
<evidence type="ECO:0000313" key="2">
    <source>
        <dbReference type="EMBL" id="RAZ73598.1"/>
    </source>
</evidence>
<gene>
    <name evidence="2" type="ORF">DP120_16805</name>
</gene>
<organism evidence="2 3">
    <name type="scientific">Planococcus halotolerans</name>
    <dbReference type="NCBI Taxonomy" id="2233542"/>
    <lineage>
        <taxon>Bacteria</taxon>
        <taxon>Bacillati</taxon>
        <taxon>Bacillota</taxon>
        <taxon>Bacilli</taxon>
        <taxon>Bacillales</taxon>
        <taxon>Caryophanaceae</taxon>
        <taxon>Planococcus</taxon>
    </lineage>
</organism>
<dbReference type="EMBL" id="QLZR01000009">
    <property type="protein sequence ID" value="RAZ73598.1"/>
    <property type="molecule type" value="Genomic_DNA"/>
</dbReference>
<comment type="caution">
    <text evidence="2">The sequence shown here is derived from an EMBL/GenBank/DDBJ whole genome shotgun (WGS) entry which is preliminary data.</text>
</comment>
<evidence type="ECO:0000313" key="3">
    <source>
        <dbReference type="Proteomes" id="UP000251002"/>
    </source>
</evidence>
<sequence>MKRTYNHLEEYIRRLLQGIDIYHPHQLNIENVSTRLGLSVHYLGIDSMFLAGHIFLDSRKAEKSQWQDFGHELCHARWHEGDQALIGVMMREYQEWKADNFALHLCIPTFMLQKLNLPSDERRTVWMIQETFGVEKEFAEKRLMHYLKNYIH</sequence>
<dbReference type="RefSeq" id="WP_112224788.1">
    <property type="nucleotide sequence ID" value="NZ_CP196859.1"/>
</dbReference>
<protein>
    <recommendedName>
        <fullName evidence="1">IrrE N-terminal-like domain-containing protein</fullName>
    </recommendedName>
</protein>
<reference evidence="2 3" key="1">
    <citation type="submission" date="2018-06" db="EMBL/GenBank/DDBJ databases">
        <title>The draft genome sequences of strains SCU63 and S1.</title>
        <authorList>
            <person name="Gan L."/>
        </authorList>
    </citation>
    <scope>NUCLEOTIDE SEQUENCE [LARGE SCALE GENOMIC DNA]</scope>
    <source>
        <strain evidence="2 3">SCU63</strain>
    </source>
</reference>
<dbReference type="Pfam" id="PF06114">
    <property type="entry name" value="Peptidase_M78"/>
    <property type="match status" value="1"/>
</dbReference>
<keyword evidence="3" id="KW-1185">Reference proteome</keyword>
<dbReference type="InterPro" id="IPR010359">
    <property type="entry name" value="IrrE_HExxH"/>
</dbReference>
<feature type="domain" description="IrrE N-terminal-like" evidence="1">
    <location>
        <begin position="51"/>
        <end position="144"/>
    </location>
</feature>
<evidence type="ECO:0000259" key="1">
    <source>
        <dbReference type="Pfam" id="PF06114"/>
    </source>
</evidence>
<dbReference type="AlphaFoldDB" id="A0A365KLM1"/>
<name>A0A365KLM1_9BACL</name>
<dbReference type="Proteomes" id="UP000251002">
    <property type="component" value="Unassembled WGS sequence"/>
</dbReference>